<feature type="compositionally biased region" description="Polar residues" evidence="1">
    <location>
        <begin position="108"/>
        <end position="119"/>
    </location>
</feature>
<organism evidence="2 3">
    <name type="scientific">Dipteronia sinensis</name>
    <dbReference type="NCBI Taxonomy" id="43782"/>
    <lineage>
        <taxon>Eukaryota</taxon>
        <taxon>Viridiplantae</taxon>
        <taxon>Streptophyta</taxon>
        <taxon>Embryophyta</taxon>
        <taxon>Tracheophyta</taxon>
        <taxon>Spermatophyta</taxon>
        <taxon>Magnoliopsida</taxon>
        <taxon>eudicotyledons</taxon>
        <taxon>Gunneridae</taxon>
        <taxon>Pentapetalae</taxon>
        <taxon>rosids</taxon>
        <taxon>malvids</taxon>
        <taxon>Sapindales</taxon>
        <taxon>Sapindaceae</taxon>
        <taxon>Hippocastanoideae</taxon>
        <taxon>Acereae</taxon>
        <taxon>Dipteronia</taxon>
    </lineage>
</organism>
<keyword evidence="3" id="KW-1185">Reference proteome</keyword>
<feature type="compositionally biased region" description="Polar residues" evidence="1">
    <location>
        <begin position="150"/>
        <end position="161"/>
    </location>
</feature>
<gene>
    <name evidence="2" type="ORF">Dsin_017194</name>
</gene>
<accession>A0AAE0AFG5</accession>
<dbReference type="Proteomes" id="UP001281410">
    <property type="component" value="Unassembled WGS sequence"/>
</dbReference>
<feature type="region of interest" description="Disordered" evidence="1">
    <location>
        <begin position="38"/>
        <end position="161"/>
    </location>
</feature>
<protein>
    <submittedName>
        <fullName evidence="2">Uncharacterized protein</fullName>
    </submittedName>
</protein>
<dbReference type="AlphaFoldDB" id="A0AAE0AFG5"/>
<name>A0AAE0AFG5_9ROSI</name>
<proteinExistence type="predicted"/>
<evidence type="ECO:0000313" key="2">
    <source>
        <dbReference type="EMBL" id="KAK3212488.1"/>
    </source>
</evidence>
<comment type="caution">
    <text evidence="2">The sequence shown here is derived from an EMBL/GenBank/DDBJ whole genome shotgun (WGS) entry which is preliminary data.</text>
</comment>
<sequence>MIISPAKGVEYGRGNAGMRPVWGAGAAAAEAGQLMGDHSWSVSQGTGGRRANSVSHQQVSNNIGNPNSTTTTPNHTAAAAPTCPRFTFVSQSHGVNYDRSQQHRNSYENRNGGTQYHISQSHHHNVQSMRLSGLGADGSNHSPPEERSPRGTSYARSECSV</sequence>
<evidence type="ECO:0000256" key="1">
    <source>
        <dbReference type="SAM" id="MobiDB-lite"/>
    </source>
</evidence>
<evidence type="ECO:0000313" key="3">
    <source>
        <dbReference type="Proteomes" id="UP001281410"/>
    </source>
</evidence>
<reference evidence="2" key="1">
    <citation type="journal article" date="2023" name="Plant J.">
        <title>Genome sequences and population genomics provide insights into the demographic history, inbreeding, and mutation load of two 'living fossil' tree species of Dipteronia.</title>
        <authorList>
            <person name="Feng Y."/>
            <person name="Comes H.P."/>
            <person name="Chen J."/>
            <person name="Zhu S."/>
            <person name="Lu R."/>
            <person name="Zhang X."/>
            <person name="Li P."/>
            <person name="Qiu J."/>
            <person name="Olsen K.M."/>
            <person name="Qiu Y."/>
        </authorList>
    </citation>
    <scope>NUCLEOTIDE SEQUENCE</scope>
    <source>
        <strain evidence="2">NBL</strain>
    </source>
</reference>
<dbReference type="EMBL" id="JANJYJ010000005">
    <property type="protein sequence ID" value="KAK3212488.1"/>
    <property type="molecule type" value="Genomic_DNA"/>
</dbReference>
<feature type="compositionally biased region" description="Low complexity" evidence="1">
    <location>
        <begin position="61"/>
        <end position="84"/>
    </location>
</feature>